<feature type="non-terminal residue" evidence="2">
    <location>
        <position position="55"/>
    </location>
</feature>
<comment type="caution">
    <text evidence="2">The sequence shown here is derived from an EMBL/GenBank/DDBJ whole genome shotgun (WGS) entry which is preliminary data.</text>
</comment>
<feature type="region of interest" description="Disordered" evidence="1">
    <location>
        <begin position="1"/>
        <end position="23"/>
    </location>
</feature>
<proteinExistence type="predicted"/>
<name>A0A0F9DEI3_9ZZZZ</name>
<gene>
    <name evidence="2" type="ORF">LCGC14_2498140</name>
</gene>
<protein>
    <submittedName>
        <fullName evidence="2">Uncharacterized protein</fullName>
    </submittedName>
</protein>
<feature type="compositionally biased region" description="Low complexity" evidence="1">
    <location>
        <begin position="1"/>
        <end position="14"/>
    </location>
</feature>
<sequence length="55" mass="5787">MRHPNGAAGSAGSATIAVEAGPVNPIPNGETLSAFIRERFDGFSRSQKDVARYIV</sequence>
<organism evidence="2">
    <name type="scientific">marine sediment metagenome</name>
    <dbReference type="NCBI Taxonomy" id="412755"/>
    <lineage>
        <taxon>unclassified sequences</taxon>
        <taxon>metagenomes</taxon>
        <taxon>ecological metagenomes</taxon>
    </lineage>
</organism>
<evidence type="ECO:0000313" key="2">
    <source>
        <dbReference type="EMBL" id="KKL16181.1"/>
    </source>
</evidence>
<dbReference type="EMBL" id="LAZR01039768">
    <property type="protein sequence ID" value="KKL16181.1"/>
    <property type="molecule type" value="Genomic_DNA"/>
</dbReference>
<evidence type="ECO:0000256" key="1">
    <source>
        <dbReference type="SAM" id="MobiDB-lite"/>
    </source>
</evidence>
<reference evidence="2" key="1">
    <citation type="journal article" date="2015" name="Nature">
        <title>Complex archaea that bridge the gap between prokaryotes and eukaryotes.</title>
        <authorList>
            <person name="Spang A."/>
            <person name="Saw J.H."/>
            <person name="Jorgensen S.L."/>
            <person name="Zaremba-Niedzwiedzka K."/>
            <person name="Martijn J."/>
            <person name="Lind A.E."/>
            <person name="van Eijk R."/>
            <person name="Schleper C."/>
            <person name="Guy L."/>
            <person name="Ettema T.J."/>
        </authorList>
    </citation>
    <scope>NUCLEOTIDE SEQUENCE</scope>
</reference>
<dbReference type="AlphaFoldDB" id="A0A0F9DEI3"/>
<accession>A0A0F9DEI3</accession>